<organism evidence="1 2">
    <name type="scientific">Recurvomyces mirabilis</name>
    <dbReference type="NCBI Taxonomy" id="574656"/>
    <lineage>
        <taxon>Eukaryota</taxon>
        <taxon>Fungi</taxon>
        <taxon>Dikarya</taxon>
        <taxon>Ascomycota</taxon>
        <taxon>Pezizomycotina</taxon>
        <taxon>Dothideomycetes</taxon>
        <taxon>Dothideomycetidae</taxon>
        <taxon>Mycosphaerellales</taxon>
        <taxon>Teratosphaeriaceae</taxon>
        <taxon>Recurvomyces</taxon>
    </lineage>
</organism>
<dbReference type="EMBL" id="JAUTXT010000018">
    <property type="protein sequence ID" value="KAK3674747.1"/>
    <property type="molecule type" value="Genomic_DNA"/>
</dbReference>
<sequence length="64" mass="6983">MGVRSALVHTLQSAETQVKMNTDIIGPLWDPNRRSEVTYVLQLVILGLAAELAGFPQIKAANVH</sequence>
<evidence type="ECO:0000313" key="2">
    <source>
        <dbReference type="Proteomes" id="UP001274830"/>
    </source>
</evidence>
<dbReference type="Proteomes" id="UP001274830">
    <property type="component" value="Unassembled WGS sequence"/>
</dbReference>
<protein>
    <submittedName>
        <fullName evidence="1">Uncharacterized protein</fullName>
    </submittedName>
</protein>
<comment type="caution">
    <text evidence="1">The sequence shown here is derived from an EMBL/GenBank/DDBJ whole genome shotgun (WGS) entry which is preliminary data.</text>
</comment>
<reference evidence="1" key="1">
    <citation type="submission" date="2023-07" db="EMBL/GenBank/DDBJ databases">
        <title>Black Yeasts Isolated from many extreme environments.</title>
        <authorList>
            <person name="Coleine C."/>
            <person name="Stajich J.E."/>
            <person name="Selbmann L."/>
        </authorList>
    </citation>
    <scope>NUCLEOTIDE SEQUENCE</scope>
    <source>
        <strain evidence="1">CCFEE 5485</strain>
    </source>
</reference>
<dbReference type="AlphaFoldDB" id="A0AAE0WN10"/>
<name>A0AAE0WN10_9PEZI</name>
<evidence type="ECO:0000313" key="1">
    <source>
        <dbReference type="EMBL" id="KAK3674747.1"/>
    </source>
</evidence>
<gene>
    <name evidence="1" type="ORF">LTR78_005469</name>
</gene>
<proteinExistence type="predicted"/>
<accession>A0AAE0WN10</accession>
<keyword evidence="2" id="KW-1185">Reference proteome</keyword>